<dbReference type="SUPFAM" id="SSF53448">
    <property type="entry name" value="Nucleotide-diphospho-sugar transferases"/>
    <property type="match status" value="1"/>
</dbReference>
<dbReference type="PANTHER" id="PTHR43630">
    <property type="entry name" value="POLY-BETA-1,6-N-ACETYL-D-GLUCOSAMINE SYNTHASE"/>
    <property type="match status" value="1"/>
</dbReference>
<feature type="domain" description="Glycosyltransferase 2-like" evidence="1">
    <location>
        <begin position="5"/>
        <end position="140"/>
    </location>
</feature>
<gene>
    <name evidence="2" type="ORF">ICC18_19050</name>
</gene>
<dbReference type="Pfam" id="PF00535">
    <property type="entry name" value="Glycos_transf_2"/>
    <property type="match status" value="1"/>
</dbReference>
<comment type="caution">
    <text evidence="2">The sequence shown here is derived from an EMBL/GenBank/DDBJ whole genome shotgun (WGS) entry which is preliminary data.</text>
</comment>
<dbReference type="Gene3D" id="1.25.40.10">
    <property type="entry name" value="Tetratricopeptide repeat domain"/>
    <property type="match status" value="1"/>
</dbReference>
<name>A0A926KQI8_9BACL</name>
<dbReference type="Proteomes" id="UP000650466">
    <property type="component" value="Unassembled WGS sequence"/>
</dbReference>
<dbReference type="CDD" id="cd02511">
    <property type="entry name" value="Beta4Glucosyltransferase"/>
    <property type="match status" value="1"/>
</dbReference>
<evidence type="ECO:0000313" key="3">
    <source>
        <dbReference type="Proteomes" id="UP000650466"/>
    </source>
</evidence>
<proteinExistence type="predicted"/>
<accession>A0A926KQI8</accession>
<reference evidence="2" key="1">
    <citation type="submission" date="2020-09" db="EMBL/GenBank/DDBJ databases">
        <title>Draft Genome Sequence of Paenibacillus sp. WST5.</title>
        <authorList>
            <person name="Bao Z."/>
        </authorList>
    </citation>
    <scope>NUCLEOTIDE SEQUENCE</scope>
    <source>
        <strain evidence="2">WST5</strain>
    </source>
</reference>
<evidence type="ECO:0000313" key="2">
    <source>
        <dbReference type="EMBL" id="MBD0382217.1"/>
    </source>
</evidence>
<evidence type="ECO:0000259" key="1">
    <source>
        <dbReference type="Pfam" id="PF00535"/>
    </source>
</evidence>
<dbReference type="EMBL" id="JACVVD010000006">
    <property type="protein sequence ID" value="MBD0382217.1"/>
    <property type="molecule type" value="Genomic_DNA"/>
</dbReference>
<dbReference type="Gene3D" id="3.90.550.10">
    <property type="entry name" value="Spore Coat Polysaccharide Biosynthesis Protein SpsA, Chain A"/>
    <property type="match status" value="1"/>
</dbReference>
<dbReference type="AlphaFoldDB" id="A0A926KQI8"/>
<protein>
    <submittedName>
        <fullName evidence="2">Glycosyltransferase family 2 protein</fullName>
    </submittedName>
</protein>
<dbReference type="PANTHER" id="PTHR43630:SF2">
    <property type="entry name" value="GLYCOSYLTRANSFERASE"/>
    <property type="match status" value="1"/>
</dbReference>
<dbReference type="SUPFAM" id="SSF48452">
    <property type="entry name" value="TPR-like"/>
    <property type="match status" value="1"/>
</dbReference>
<dbReference type="InterPro" id="IPR001173">
    <property type="entry name" value="Glyco_trans_2-like"/>
</dbReference>
<dbReference type="InterPro" id="IPR011990">
    <property type="entry name" value="TPR-like_helical_dom_sf"/>
</dbReference>
<dbReference type="InterPro" id="IPR029044">
    <property type="entry name" value="Nucleotide-diphossugar_trans"/>
</dbReference>
<sequence>MITISLCMIVKNEEKSIGNCLESVKDIADEIIIVDTGSTDRSIEIAKEYTARIIPFQWIEDFSAARNFSFRHASMDYILWLDADDVLLPEDQGKLYGLKKTLNSSFDAVSMIYHYAFDDFGNVSLSFRRNRLVRRDKRFQWNDAVHEYLDVYGNVLDSDVTVTHRRINSSMGRNLAIYEKRMDKGETFSPRDLYYYANELRDNHFYEKAVQYYGMFLNCDQAWVEDKITACDKMADCYYQLGDQEKEKEAIYKSFSYDSPRAEFCCRLGFHFLNKRQFKTAAYWYRSAIQLERPIDGYRFCNESCWTWLPHIQLCICYFHLGDYEKSNSHNEIARTYRPADENIINNKALLEPLLEK</sequence>
<dbReference type="RefSeq" id="WP_188175989.1">
    <property type="nucleotide sequence ID" value="NZ_JACVVD010000006.1"/>
</dbReference>
<organism evidence="2 3">
    <name type="scientific">Paenibacillus sedimenti</name>
    <dbReference type="NCBI Taxonomy" id="2770274"/>
    <lineage>
        <taxon>Bacteria</taxon>
        <taxon>Bacillati</taxon>
        <taxon>Bacillota</taxon>
        <taxon>Bacilli</taxon>
        <taxon>Bacillales</taxon>
        <taxon>Paenibacillaceae</taxon>
        <taxon>Paenibacillus</taxon>
    </lineage>
</organism>
<keyword evidence="3" id="KW-1185">Reference proteome</keyword>